<dbReference type="Proteomes" id="UP001057402">
    <property type="component" value="Chromosome 8"/>
</dbReference>
<organism evidence="1 2">
    <name type="scientific">Melastoma candidum</name>
    <dbReference type="NCBI Taxonomy" id="119954"/>
    <lineage>
        <taxon>Eukaryota</taxon>
        <taxon>Viridiplantae</taxon>
        <taxon>Streptophyta</taxon>
        <taxon>Embryophyta</taxon>
        <taxon>Tracheophyta</taxon>
        <taxon>Spermatophyta</taxon>
        <taxon>Magnoliopsida</taxon>
        <taxon>eudicotyledons</taxon>
        <taxon>Gunneridae</taxon>
        <taxon>Pentapetalae</taxon>
        <taxon>rosids</taxon>
        <taxon>malvids</taxon>
        <taxon>Myrtales</taxon>
        <taxon>Melastomataceae</taxon>
        <taxon>Melastomatoideae</taxon>
        <taxon>Melastomateae</taxon>
        <taxon>Melastoma</taxon>
    </lineage>
</organism>
<sequence length="71" mass="7722">MVGILLTMPSVSFNPMFDPLLEASWEATNAGIDVRLCEVGAAIQEVMESYEVDINGKVFQVSGPTKSMLEN</sequence>
<dbReference type="EMBL" id="CM042887">
    <property type="protein sequence ID" value="KAI4331733.1"/>
    <property type="molecule type" value="Genomic_DNA"/>
</dbReference>
<evidence type="ECO:0000313" key="1">
    <source>
        <dbReference type="EMBL" id="KAI4331733.1"/>
    </source>
</evidence>
<gene>
    <name evidence="1" type="ORF">MLD38_029888</name>
</gene>
<name>A0ACB9N5H9_9MYRT</name>
<accession>A0ACB9N5H9</accession>
<reference evidence="2" key="1">
    <citation type="journal article" date="2023" name="Front. Plant Sci.">
        <title>Chromosomal-level genome assembly of Melastoma candidum provides insights into trichome evolution.</title>
        <authorList>
            <person name="Zhong Y."/>
            <person name="Wu W."/>
            <person name="Sun C."/>
            <person name="Zou P."/>
            <person name="Liu Y."/>
            <person name="Dai S."/>
            <person name="Zhou R."/>
        </authorList>
    </citation>
    <scope>NUCLEOTIDE SEQUENCE [LARGE SCALE GENOMIC DNA]</scope>
</reference>
<evidence type="ECO:0000313" key="2">
    <source>
        <dbReference type="Proteomes" id="UP001057402"/>
    </source>
</evidence>
<keyword evidence="2" id="KW-1185">Reference proteome</keyword>
<comment type="caution">
    <text evidence="1">The sequence shown here is derived from an EMBL/GenBank/DDBJ whole genome shotgun (WGS) entry which is preliminary data.</text>
</comment>
<protein>
    <submittedName>
        <fullName evidence="1">Uncharacterized protein</fullName>
    </submittedName>
</protein>
<proteinExistence type="predicted"/>